<evidence type="ECO:0000256" key="1">
    <source>
        <dbReference type="SAM" id="MobiDB-lite"/>
    </source>
</evidence>
<gene>
    <name evidence="2" type="ORF">BU23DRAFT_562291</name>
</gene>
<dbReference type="OrthoDB" id="3804044at2759"/>
<dbReference type="AlphaFoldDB" id="A0A6A5UGL8"/>
<reference evidence="2" key="1">
    <citation type="journal article" date="2020" name="Stud. Mycol.">
        <title>101 Dothideomycetes genomes: a test case for predicting lifestyles and emergence of pathogens.</title>
        <authorList>
            <person name="Haridas S."/>
            <person name="Albert R."/>
            <person name="Binder M."/>
            <person name="Bloem J."/>
            <person name="Labutti K."/>
            <person name="Salamov A."/>
            <person name="Andreopoulos B."/>
            <person name="Baker S."/>
            <person name="Barry K."/>
            <person name="Bills G."/>
            <person name="Bluhm B."/>
            <person name="Cannon C."/>
            <person name="Castanera R."/>
            <person name="Culley D."/>
            <person name="Daum C."/>
            <person name="Ezra D."/>
            <person name="Gonzalez J."/>
            <person name="Henrissat B."/>
            <person name="Kuo A."/>
            <person name="Liang C."/>
            <person name="Lipzen A."/>
            <person name="Lutzoni F."/>
            <person name="Magnuson J."/>
            <person name="Mondo S."/>
            <person name="Nolan M."/>
            <person name="Ohm R."/>
            <person name="Pangilinan J."/>
            <person name="Park H.-J."/>
            <person name="Ramirez L."/>
            <person name="Alfaro M."/>
            <person name="Sun H."/>
            <person name="Tritt A."/>
            <person name="Yoshinaga Y."/>
            <person name="Zwiers L.-H."/>
            <person name="Turgeon B."/>
            <person name="Goodwin S."/>
            <person name="Spatafora J."/>
            <person name="Crous P."/>
            <person name="Grigoriev I."/>
        </authorList>
    </citation>
    <scope>NUCLEOTIDE SEQUENCE</scope>
    <source>
        <strain evidence="2">CBS 107.79</strain>
    </source>
</reference>
<keyword evidence="3" id="KW-1185">Reference proteome</keyword>
<evidence type="ECO:0000313" key="3">
    <source>
        <dbReference type="Proteomes" id="UP000800036"/>
    </source>
</evidence>
<sequence>MRPFSPCALSARSPQSAHAGELSVRSIHPHGHIDRSANARMPKQPVPDNPVRSITPHPSFIPCRMRPHSLNANTGIARAL</sequence>
<dbReference type="EMBL" id="ML976815">
    <property type="protein sequence ID" value="KAF1964045.1"/>
    <property type="molecule type" value="Genomic_DNA"/>
</dbReference>
<feature type="region of interest" description="Disordered" evidence="1">
    <location>
        <begin position="1"/>
        <end position="80"/>
    </location>
</feature>
<accession>A0A6A5UGL8</accession>
<dbReference type="Proteomes" id="UP000800036">
    <property type="component" value="Unassembled WGS sequence"/>
</dbReference>
<evidence type="ECO:0000313" key="2">
    <source>
        <dbReference type="EMBL" id="KAF1964045.1"/>
    </source>
</evidence>
<protein>
    <submittedName>
        <fullName evidence="2">Uncharacterized protein</fullName>
    </submittedName>
</protein>
<proteinExistence type="predicted"/>
<name>A0A6A5UGL8_9PLEO</name>
<organism evidence="2 3">
    <name type="scientific">Bimuria novae-zelandiae CBS 107.79</name>
    <dbReference type="NCBI Taxonomy" id="1447943"/>
    <lineage>
        <taxon>Eukaryota</taxon>
        <taxon>Fungi</taxon>
        <taxon>Dikarya</taxon>
        <taxon>Ascomycota</taxon>
        <taxon>Pezizomycotina</taxon>
        <taxon>Dothideomycetes</taxon>
        <taxon>Pleosporomycetidae</taxon>
        <taxon>Pleosporales</taxon>
        <taxon>Massarineae</taxon>
        <taxon>Didymosphaeriaceae</taxon>
        <taxon>Bimuria</taxon>
    </lineage>
</organism>